<dbReference type="EMBL" id="CP118605">
    <property type="protein sequence ID" value="WGL16837.1"/>
    <property type="molecule type" value="Genomic_DNA"/>
</dbReference>
<comment type="similarity">
    <text evidence="1">Belongs to the aldehyde dehydrogenase family.</text>
</comment>
<feature type="compositionally biased region" description="Polar residues" evidence="3">
    <location>
        <begin position="1"/>
        <end position="18"/>
    </location>
</feature>
<evidence type="ECO:0000259" key="4">
    <source>
        <dbReference type="Pfam" id="PF00171"/>
    </source>
</evidence>
<evidence type="ECO:0000256" key="1">
    <source>
        <dbReference type="ARBA" id="ARBA00009986"/>
    </source>
</evidence>
<feature type="domain" description="Aldehyde dehydrogenase" evidence="4">
    <location>
        <begin position="37"/>
        <end position="491"/>
    </location>
</feature>
<protein>
    <submittedName>
        <fullName evidence="5">Aldehyde dehydrogenase family protein</fullName>
    </submittedName>
</protein>
<proteinExistence type="inferred from homology"/>
<dbReference type="PANTHER" id="PTHR42804">
    <property type="entry name" value="ALDEHYDE DEHYDROGENASE"/>
    <property type="match status" value="1"/>
</dbReference>
<reference evidence="5 6" key="1">
    <citation type="submission" date="2023-02" db="EMBL/GenBank/DDBJ databases">
        <title>Description and genomic characterization of Microbulbifer bruguierae sp. nov., isolated from the sediment of mangrove plant Bruguiera sexangula.</title>
        <authorList>
            <person name="Long M."/>
        </authorList>
    </citation>
    <scope>NUCLEOTIDE SEQUENCE [LARGE SCALE GENOMIC DNA]</scope>
    <source>
        <strain evidence="5 6">H12</strain>
    </source>
</reference>
<accession>A0ABY8NFI7</accession>
<dbReference type="Pfam" id="PF00171">
    <property type="entry name" value="Aldedh"/>
    <property type="match status" value="1"/>
</dbReference>
<dbReference type="Proteomes" id="UP001236500">
    <property type="component" value="Chromosome"/>
</dbReference>
<dbReference type="InterPro" id="IPR016162">
    <property type="entry name" value="Ald_DH_N"/>
</dbReference>
<gene>
    <name evidence="5" type="ORF">PVT68_00715</name>
</gene>
<dbReference type="CDD" id="cd07078">
    <property type="entry name" value="ALDH"/>
    <property type="match status" value="1"/>
</dbReference>
<keyword evidence="6" id="KW-1185">Reference proteome</keyword>
<evidence type="ECO:0000313" key="5">
    <source>
        <dbReference type="EMBL" id="WGL16837.1"/>
    </source>
</evidence>
<dbReference type="RefSeq" id="WP_280320657.1">
    <property type="nucleotide sequence ID" value="NZ_CP118605.1"/>
</dbReference>
<evidence type="ECO:0000256" key="2">
    <source>
        <dbReference type="ARBA" id="ARBA00023002"/>
    </source>
</evidence>
<sequence length="504" mass="53956">MHRDPVTSSDMNNATYSGQPLPELQNYIDGNFSTPAQDKQLTLTDANTGQPLQVRRSSDREQIQSALEAADQLHAQGSFEEMSGVERAELLERVADELAGDDYADIISRADSLTSGAIIRTTRKMAKLLPLVFRGAAAYLRAGHLDKLVPGPCGDVEYLRRPWGPALLIAPWNGPTAIGSHKVASALAAGAPCILKPSEFTPHSAIMMARAIHKAGLPKGAFQLTLGDRTIAGQMVEDPRIKAVSFTGGLSGGRAIARACADDFVPTQLELGGNNQLVVFEDADLDKAATGIAYGLTNLNGQWCRALGRLLVHESVKERLLDKVLSILATIRLGHSLDEESDMGPLVHKGQYDQIQRDLERLTSCGGRLLSATPLPQLPGYFIAPTLVDDCNATDTREEVFGPVAAVHTFKDDSEALVLANGTDLGLAGYVYSENTERAFAFARRMRTGGVKINGYSLLSIGEGTPRSAWGLSGLGEEGHAQSIEFFTGARVIGISPQDLLGGK</sequence>
<dbReference type="Gene3D" id="3.40.309.10">
    <property type="entry name" value="Aldehyde Dehydrogenase, Chain A, domain 2"/>
    <property type="match status" value="1"/>
</dbReference>
<dbReference type="InterPro" id="IPR016161">
    <property type="entry name" value="Ald_DH/histidinol_DH"/>
</dbReference>
<dbReference type="PANTHER" id="PTHR42804:SF1">
    <property type="entry name" value="ALDEHYDE DEHYDROGENASE-RELATED"/>
    <property type="match status" value="1"/>
</dbReference>
<organism evidence="5 6">
    <name type="scientific">Microbulbifer bruguierae</name>
    <dbReference type="NCBI Taxonomy" id="3029061"/>
    <lineage>
        <taxon>Bacteria</taxon>
        <taxon>Pseudomonadati</taxon>
        <taxon>Pseudomonadota</taxon>
        <taxon>Gammaproteobacteria</taxon>
        <taxon>Cellvibrionales</taxon>
        <taxon>Microbulbiferaceae</taxon>
        <taxon>Microbulbifer</taxon>
    </lineage>
</organism>
<dbReference type="InterPro" id="IPR016163">
    <property type="entry name" value="Ald_DH_C"/>
</dbReference>
<evidence type="ECO:0000256" key="3">
    <source>
        <dbReference type="SAM" id="MobiDB-lite"/>
    </source>
</evidence>
<evidence type="ECO:0000313" key="6">
    <source>
        <dbReference type="Proteomes" id="UP001236500"/>
    </source>
</evidence>
<feature type="region of interest" description="Disordered" evidence="3">
    <location>
        <begin position="1"/>
        <end position="35"/>
    </location>
</feature>
<keyword evidence="2" id="KW-0560">Oxidoreductase</keyword>
<name>A0ABY8NFI7_9GAMM</name>
<dbReference type="InterPro" id="IPR015590">
    <property type="entry name" value="Aldehyde_DH_dom"/>
</dbReference>
<dbReference type="SUPFAM" id="SSF53720">
    <property type="entry name" value="ALDH-like"/>
    <property type="match status" value="1"/>
</dbReference>
<dbReference type="Gene3D" id="3.40.605.10">
    <property type="entry name" value="Aldehyde Dehydrogenase, Chain A, domain 1"/>
    <property type="match status" value="1"/>
</dbReference>